<evidence type="ECO:0000313" key="3">
    <source>
        <dbReference type="Proteomes" id="UP000515129"/>
    </source>
</evidence>
<name>A0A6P6QNG1_CARAU</name>
<organism evidence="3 4">
    <name type="scientific">Carassius auratus</name>
    <name type="common">Goldfish</name>
    <dbReference type="NCBI Taxonomy" id="7957"/>
    <lineage>
        <taxon>Eukaryota</taxon>
        <taxon>Metazoa</taxon>
        <taxon>Chordata</taxon>
        <taxon>Craniata</taxon>
        <taxon>Vertebrata</taxon>
        <taxon>Euteleostomi</taxon>
        <taxon>Actinopterygii</taxon>
        <taxon>Neopterygii</taxon>
        <taxon>Teleostei</taxon>
        <taxon>Ostariophysi</taxon>
        <taxon>Cypriniformes</taxon>
        <taxon>Cyprinidae</taxon>
        <taxon>Cyprininae</taxon>
        <taxon>Carassius</taxon>
    </lineage>
</organism>
<dbReference type="Proteomes" id="UP000515129">
    <property type="component" value="Chromosome 13"/>
</dbReference>
<keyword evidence="1" id="KW-0175">Coiled coil</keyword>
<evidence type="ECO:0000313" key="4">
    <source>
        <dbReference type="RefSeq" id="XP_026133860.1"/>
    </source>
</evidence>
<feature type="coiled-coil region" evidence="1">
    <location>
        <begin position="583"/>
        <end position="610"/>
    </location>
</feature>
<feature type="compositionally biased region" description="Basic and acidic residues" evidence="2">
    <location>
        <begin position="448"/>
        <end position="460"/>
    </location>
</feature>
<feature type="coiled-coil region" evidence="1">
    <location>
        <begin position="148"/>
        <end position="193"/>
    </location>
</feature>
<feature type="region of interest" description="Disordered" evidence="2">
    <location>
        <begin position="274"/>
        <end position="299"/>
    </location>
</feature>
<dbReference type="AlphaFoldDB" id="A0A6P6QNG1"/>
<proteinExistence type="predicted"/>
<dbReference type="RefSeq" id="XP_026133860.1">
    <property type="nucleotide sequence ID" value="XM_026278075.1"/>
</dbReference>
<feature type="compositionally biased region" description="Basic and acidic residues" evidence="2">
    <location>
        <begin position="283"/>
        <end position="299"/>
    </location>
</feature>
<accession>A0A6P6QNG1</accession>
<feature type="region of interest" description="Disordered" evidence="2">
    <location>
        <begin position="444"/>
        <end position="475"/>
    </location>
</feature>
<dbReference type="KEGG" id="caua:113112471"/>
<keyword evidence="3" id="KW-1185">Reference proteome</keyword>
<protein>
    <submittedName>
        <fullName evidence="4">Ninein-like</fullName>
    </submittedName>
</protein>
<dbReference type="GeneID" id="113112471"/>
<evidence type="ECO:0000256" key="1">
    <source>
        <dbReference type="SAM" id="Coils"/>
    </source>
</evidence>
<feature type="compositionally biased region" description="Basic and acidic residues" evidence="2">
    <location>
        <begin position="375"/>
        <end position="385"/>
    </location>
</feature>
<evidence type="ECO:0000256" key="2">
    <source>
        <dbReference type="SAM" id="MobiDB-lite"/>
    </source>
</evidence>
<dbReference type="OrthoDB" id="5799458at2759"/>
<reference evidence="4" key="1">
    <citation type="submission" date="2025-08" db="UniProtKB">
        <authorList>
            <consortium name="RefSeq"/>
        </authorList>
    </citation>
    <scope>IDENTIFICATION</scope>
    <source>
        <strain evidence="4">Wakin</strain>
        <tissue evidence="4">Muscle</tissue>
    </source>
</reference>
<feature type="region of interest" description="Disordered" evidence="2">
    <location>
        <begin position="367"/>
        <end position="419"/>
    </location>
</feature>
<gene>
    <name evidence="4" type="primary">LOC113112471</name>
</gene>
<sequence length="742" mass="85377">MYRRELEKQFSQRIEEVEIRFCGDQEAMSERFQVDLHKLEQHYQNEIAALTQKHAADRAHLEESSVAATKEAEQQWNLLREVLELEREEFKKERQSLELSHMQNIKALTDKNLQLQAELEAFVSVAQSKEIELSLQLNELHKHVQDRMEAKDLLLAQAEHKSNELEEMLKQAVDDFIQERAELQRSLSALESKRREVILLSENVELECRIQEDGELLCEELKDNRAALLTERDALALRVVQLEETLLHLTGATGEHSTEPFGKPCVESTVEISVEPNEDDSEETGKKSTVHRFDELSPKSHEVSPKHVICGESSLNRADEEEYLLEGTDQELGNPQLLRSQQVGVKNFITLNCCADVKLDIAYIESNNSGTETPDCPKVENEKTNENLSNLGVDGFEDPELREEQNDKSNGTETQRDDTLKMTEVLNCTETKVNFFAQSKASYNQESLQHHESPSKHDTQAEYNGKPVEPEMEESQEDSIRITIIKNEIMAFVKQVYTLKFDTEQDKVVDLSDVCMQEILDLQETVMQPSKAIECNSSQLQSPKWQDLEKENITTQVPKHFKQIKDVQLAEIKICFEESIRENLKLVEHNKNLERRVKSLEDKMHIVQDLHKQLTSVLEETAQVRMENSKPKVLIQELDIQDKVQQWDSDSSDTSNNSFHNSQLKQKIAVVTELEFFCLEFEKQNSELCRALADLQGKSLRIYEQIQEQRYHVSLSPVSCFSRSVSQLLVPSAPSLLRECLS</sequence>